<keyword evidence="1" id="KW-0812">Transmembrane</keyword>
<feature type="transmembrane region" description="Helical" evidence="1">
    <location>
        <begin position="117"/>
        <end position="138"/>
    </location>
</feature>
<dbReference type="AlphaFoldDB" id="A0A1Q8EC47"/>
<reference evidence="4" key="1">
    <citation type="submission" date="2016-12" db="EMBL/GenBank/DDBJ databases">
        <authorList>
            <person name="Gulvik C.A."/>
        </authorList>
    </citation>
    <scope>NUCLEOTIDE SEQUENCE [LARGE SCALE GENOMIC DNA]</scope>
    <source>
        <strain evidence="4">ATCC 51725</strain>
    </source>
</reference>
<feature type="transmembrane region" description="Helical" evidence="1">
    <location>
        <begin position="84"/>
        <end position="105"/>
    </location>
</feature>
<dbReference type="Proteomes" id="UP000255213">
    <property type="component" value="Unassembled WGS sequence"/>
</dbReference>
<evidence type="ECO:0000256" key="1">
    <source>
        <dbReference type="SAM" id="Phobius"/>
    </source>
</evidence>
<dbReference type="EMBL" id="UHEN01000001">
    <property type="protein sequence ID" value="SUN05367.1"/>
    <property type="molecule type" value="Genomic_DNA"/>
</dbReference>
<sequence>MRDKSMQLLSSIFDTDNWLMRFCEKILDLVTVNLLFLLSCLPLVTIGIAKISLYRTMQEVRHSRRVGVIRLYIATFKAEWKHGLALGGIELFVTAICVLNLLLLRGQTALPFQGLKMVAFGVLFLLLMIMLYAYPLVARYEQGLPKLLQTALVVAGLHFPWTFGMLAFLALLAFLLMGSSWTLVFGSMFFLLAGFSSLVYIQLAILESIFRKYDRSTI</sequence>
<evidence type="ECO:0000313" key="5">
    <source>
        <dbReference type="Proteomes" id="UP000255213"/>
    </source>
</evidence>
<feature type="transmembrane region" description="Helical" evidence="1">
    <location>
        <begin position="34"/>
        <end position="54"/>
    </location>
</feature>
<evidence type="ECO:0000313" key="2">
    <source>
        <dbReference type="EMBL" id="OLF49376.1"/>
    </source>
</evidence>
<dbReference type="RefSeq" id="WP_075099602.1">
    <property type="nucleotide sequence ID" value="NZ_MSJL01000035.1"/>
</dbReference>
<feature type="transmembrane region" description="Helical" evidence="1">
    <location>
        <begin position="183"/>
        <end position="206"/>
    </location>
</feature>
<gene>
    <name evidence="2" type="ORF">BU200_07650</name>
    <name evidence="3" type="ORF">NCTC12957_00183</name>
</gene>
<keyword evidence="4" id="KW-1185">Reference proteome</keyword>
<dbReference type="Pfam" id="PF04854">
    <property type="entry name" value="DUF624"/>
    <property type="match status" value="1"/>
</dbReference>
<organism evidence="2 4">
    <name type="scientific">Streptococcus acidominimus</name>
    <dbReference type="NCBI Taxonomy" id="1326"/>
    <lineage>
        <taxon>Bacteria</taxon>
        <taxon>Bacillati</taxon>
        <taxon>Bacillota</taxon>
        <taxon>Bacilli</taxon>
        <taxon>Lactobacillales</taxon>
        <taxon>Streptococcaceae</taxon>
        <taxon>Streptococcus</taxon>
    </lineage>
</organism>
<protein>
    <submittedName>
        <fullName evidence="3">Hypothetical membrane spanning protein</fullName>
    </submittedName>
</protein>
<accession>A0A1Q8EC47</accession>
<reference evidence="3 5" key="3">
    <citation type="submission" date="2018-06" db="EMBL/GenBank/DDBJ databases">
        <authorList>
            <consortium name="Pathogen Informatics"/>
            <person name="Doyle S."/>
        </authorList>
    </citation>
    <scope>NUCLEOTIDE SEQUENCE [LARGE SCALE GENOMIC DNA]</scope>
    <source>
        <strain evidence="3 5">NCTC12957</strain>
    </source>
</reference>
<dbReference type="InterPro" id="IPR006938">
    <property type="entry name" value="DUF624"/>
</dbReference>
<dbReference type="Proteomes" id="UP000186437">
    <property type="component" value="Unassembled WGS sequence"/>
</dbReference>
<dbReference type="EMBL" id="MSJL01000035">
    <property type="protein sequence ID" value="OLF49376.1"/>
    <property type="molecule type" value="Genomic_DNA"/>
</dbReference>
<feature type="transmembrane region" description="Helical" evidence="1">
    <location>
        <begin position="150"/>
        <end position="177"/>
    </location>
</feature>
<keyword evidence="1" id="KW-1133">Transmembrane helix</keyword>
<evidence type="ECO:0000313" key="3">
    <source>
        <dbReference type="EMBL" id="SUN05367.1"/>
    </source>
</evidence>
<proteinExistence type="predicted"/>
<name>A0A1Q8EC47_STRAI</name>
<reference evidence="2" key="2">
    <citation type="submission" date="2016-12" db="EMBL/GenBank/DDBJ databases">
        <authorList>
            <person name="Song W.-J."/>
            <person name="Kurnit D.M."/>
        </authorList>
    </citation>
    <scope>NUCLEOTIDE SEQUENCE [LARGE SCALE GENOMIC DNA]</scope>
    <source>
        <strain evidence="2">ATCC 51725</strain>
    </source>
</reference>
<evidence type="ECO:0000313" key="4">
    <source>
        <dbReference type="Proteomes" id="UP000186437"/>
    </source>
</evidence>
<dbReference type="OrthoDB" id="9814991at2"/>
<keyword evidence="1" id="KW-0472">Membrane</keyword>